<dbReference type="Ensembl" id="ENSOKIT00005084310.1">
    <property type="protein sequence ID" value="ENSOKIP00005079125.1"/>
    <property type="gene ID" value="ENSOKIG00005034168.1"/>
</dbReference>
<evidence type="ECO:0000256" key="3">
    <source>
        <dbReference type="ARBA" id="ARBA00023242"/>
    </source>
</evidence>
<feature type="compositionally biased region" description="Low complexity" evidence="4">
    <location>
        <begin position="58"/>
        <end position="67"/>
    </location>
</feature>
<keyword evidence="3" id="KW-0539">Nucleus</keyword>
<evidence type="ECO:0000256" key="2">
    <source>
        <dbReference type="ARBA" id="ARBA00023163"/>
    </source>
</evidence>
<proteinExistence type="predicted"/>
<accession>A0A8C7IYT7</accession>
<reference evidence="6" key="2">
    <citation type="submission" date="2025-09" db="UniProtKB">
        <authorList>
            <consortium name="Ensembl"/>
        </authorList>
    </citation>
    <scope>IDENTIFICATION</scope>
</reference>
<dbReference type="PANTHER" id="PTHR16088:SF3">
    <property type="entry name" value="GON-4-LIKE PROTEIN"/>
    <property type="match status" value="1"/>
</dbReference>
<dbReference type="GeneTree" id="ENSGT00940000164105"/>
<dbReference type="GO" id="GO:0005634">
    <property type="term" value="C:nucleus"/>
    <property type="evidence" value="ECO:0007669"/>
    <property type="project" value="TreeGrafter"/>
</dbReference>
<keyword evidence="2" id="KW-0804">Transcription</keyword>
<protein>
    <submittedName>
        <fullName evidence="6">Uncharacterized protein</fullName>
    </submittedName>
</protein>
<feature type="transmembrane region" description="Helical" evidence="5">
    <location>
        <begin position="210"/>
        <end position="228"/>
    </location>
</feature>
<feature type="region of interest" description="Disordered" evidence="4">
    <location>
        <begin position="277"/>
        <end position="308"/>
    </location>
</feature>
<dbReference type="GO" id="GO:0006355">
    <property type="term" value="P:regulation of DNA-templated transcription"/>
    <property type="evidence" value="ECO:0007669"/>
    <property type="project" value="TreeGrafter"/>
</dbReference>
<dbReference type="AlphaFoldDB" id="A0A8C7IYT7"/>
<feature type="region of interest" description="Disordered" evidence="4">
    <location>
        <begin position="1"/>
        <end position="74"/>
    </location>
</feature>
<evidence type="ECO:0000256" key="5">
    <source>
        <dbReference type="SAM" id="Phobius"/>
    </source>
</evidence>
<dbReference type="Proteomes" id="UP000694557">
    <property type="component" value="Unassembled WGS sequence"/>
</dbReference>
<sequence>MESMASSPRGIRGGFHRGKHTQWDDDRSVSPMQVQRSRSRHLTVEVVPMGPPPPPQPSSSHGLQGPSTTRAPPDFSFLEKLHAVEEELAIGPVCLEPYQPPMADGLMACRTRSKRPLRDVPMGQLEAELCAPDITPDMYGCGSAPEDLEWTHWLQGIMTSDMYNDEEGDDDDDPEYNFLAEIDEPDVEDYRNDRAVRIPKKEVNQLMEELFETVRDSVLCCFVSLFLYPCVSVVWLSMCLCCLCGCLGLCCLCGCLCVVYLSLSVCSSSRMSSLLRSKMRKDTRKRRRGRKRRLPWGSPPSVPHQISR</sequence>
<evidence type="ECO:0000313" key="7">
    <source>
        <dbReference type="Proteomes" id="UP000694557"/>
    </source>
</evidence>
<reference evidence="6" key="1">
    <citation type="submission" date="2025-08" db="UniProtKB">
        <authorList>
            <consortium name="Ensembl"/>
        </authorList>
    </citation>
    <scope>IDENTIFICATION</scope>
</reference>
<dbReference type="GO" id="GO:0003712">
    <property type="term" value="F:transcription coregulator activity"/>
    <property type="evidence" value="ECO:0007669"/>
    <property type="project" value="TreeGrafter"/>
</dbReference>
<keyword evidence="5" id="KW-1133">Transmembrane helix</keyword>
<keyword evidence="5" id="KW-0472">Membrane</keyword>
<name>A0A8C7IYT7_ONCKI</name>
<evidence type="ECO:0000313" key="6">
    <source>
        <dbReference type="Ensembl" id="ENSOKIP00005079125.1"/>
    </source>
</evidence>
<dbReference type="PANTHER" id="PTHR16088">
    <property type="entry name" value="YY1 ASSOCIATED PROTEIN-RELATED"/>
    <property type="match status" value="1"/>
</dbReference>
<evidence type="ECO:0000256" key="1">
    <source>
        <dbReference type="ARBA" id="ARBA00023015"/>
    </source>
</evidence>
<evidence type="ECO:0000256" key="4">
    <source>
        <dbReference type="SAM" id="MobiDB-lite"/>
    </source>
</evidence>
<keyword evidence="1" id="KW-0805">Transcription regulation</keyword>
<keyword evidence="7" id="KW-1185">Reference proteome</keyword>
<organism evidence="6 7">
    <name type="scientific">Oncorhynchus kisutch</name>
    <name type="common">Coho salmon</name>
    <name type="synonym">Salmo kisutch</name>
    <dbReference type="NCBI Taxonomy" id="8019"/>
    <lineage>
        <taxon>Eukaryota</taxon>
        <taxon>Metazoa</taxon>
        <taxon>Chordata</taxon>
        <taxon>Craniata</taxon>
        <taxon>Vertebrata</taxon>
        <taxon>Euteleostomi</taxon>
        <taxon>Actinopterygii</taxon>
        <taxon>Neopterygii</taxon>
        <taxon>Teleostei</taxon>
        <taxon>Protacanthopterygii</taxon>
        <taxon>Salmoniformes</taxon>
        <taxon>Salmonidae</taxon>
        <taxon>Salmoninae</taxon>
        <taxon>Oncorhynchus</taxon>
    </lineage>
</organism>
<dbReference type="InterPro" id="IPR052435">
    <property type="entry name" value="YY1-Transcr_Regul"/>
</dbReference>
<feature type="transmembrane region" description="Helical" evidence="5">
    <location>
        <begin position="234"/>
        <end position="263"/>
    </location>
</feature>
<feature type="compositionally biased region" description="Basic residues" evidence="4">
    <location>
        <begin position="277"/>
        <end position="294"/>
    </location>
</feature>
<keyword evidence="5" id="KW-0812">Transmembrane</keyword>